<dbReference type="AlphaFoldDB" id="A0A4D6NNG7"/>
<keyword evidence="2" id="KW-1185">Reference proteome</keyword>
<reference evidence="1 2" key="1">
    <citation type="submission" date="2019-04" db="EMBL/GenBank/DDBJ databases">
        <title>An improved genome assembly and genetic linkage map for asparagus bean, Vigna unguiculata ssp. sesquipedialis.</title>
        <authorList>
            <person name="Xia Q."/>
            <person name="Zhang R."/>
            <person name="Dong Y."/>
        </authorList>
    </citation>
    <scope>NUCLEOTIDE SEQUENCE [LARGE SCALE GENOMIC DNA]</scope>
    <source>
        <tissue evidence="1">Leaf</tissue>
    </source>
</reference>
<name>A0A4D6NNG7_VIGUN</name>
<dbReference type="EMBL" id="CP039355">
    <property type="protein sequence ID" value="QCE15400.1"/>
    <property type="molecule type" value="Genomic_DNA"/>
</dbReference>
<organism evidence="1 2">
    <name type="scientific">Vigna unguiculata</name>
    <name type="common">Cowpea</name>
    <dbReference type="NCBI Taxonomy" id="3917"/>
    <lineage>
        <taxon>Eukaryota</taxon>
        <taxon>Viridiplantae</taxon>
        <taxon>Streptophyta</taxon>
        <taxon>Embryophyta</taxon>
        <taxon>Tracheophyta</taxon>
        <taxon>Spermatophyta</taxon>
        <taxon>Magnoliopsida</taxon>
        <taxon>eudicotyledons</taxon>
        <taxon>Gunneridae</taxon>
        <taxon>Pentapetalae</taxon>
        <taxon>rosids</taxon>
        <taxon>fabids</taxon>
        <taxon>Fabales</taxon>
        <taxon>Fabaceae</taxon>
        <taxon>Papilionoideae</taxon>
        <taxon>50 kb inversion clade</taxon>
        <taxon>NPAAA clade</taxon>
        <taxon>indigoferoid/millettioid clade</taxon>
        <taxon>Phaseoleae</taxon>
        <taxon>Vigna</taxon>
    </lineage>
</organism>
<evidence type="ECO:0000313" key="2">
    <source>
        <dbReference type="Proteomes" id="UP000501690"/>
    </source>
</evidence>
<evidence type="ECO:0000313" key="1">
    <source>
        <dbReference type="EMBL" id="QCE15400.1"/>
    </source>
</evidence>
<accession>A0A4D6NNG7</accession>
<protein>
    <submittedName>
        <fullName evidence="1">Uncharacterized protein</fullName>
    </submittedName>
</protein>
<proteinExistence type="predicted"/>
<dbReference type="Proteomes" id="UP000501690">
    <property type="component" value="Linkage Group LG11"/>
</dbReference>
<gene>
    <name evidence="1" type="ORF">DEO72_LG11g2411</name>
</gene>
<sequence length="222" mass="25255">MFQNLRHQLVEVAQKSGDLDVPNLTKALVDIHQLSNEKKKGELVARRGVGNERMKLRVEFLGRERSLAFGSKCLEFGTLEKPELNVCKDIEINVDEEKKLKNGDKVRLAKDLSSLQAKYDKDKAAWARREQALKAEKKYGVSIQRVSVKDVLFDVKKDFYNNRLLNEDEIEVLKVAESLDPTIIASVVEDDGSSTERTIRVSIHTWGVEREMANEEEEVANA</sequence>